<dbReference type="AlphaFoldDB" id="A0A091BF83"/>
<dbReference type="OrthoDB" id="10014612at2"/>
<dbReference type="EMBL" id="AWXU01000007">
    <property type="protein sequence ID" value="KFN51368.1"/>
    <property type="molecule type" value="Genomic_DNA"/>
</dbReference>
<dbReference type="PROSITE" id="PS51257">
    <property type="entry name" value="PROKAR_LIPOPROTEIN"/>
    <property type="match status" value="1"/>
</dbReference>
<evidence type="ECO:0000313" key="2">
    <source>
        <dbReference type="Proteomes" id="UP000029391"/>
    </source>
</evidence>
<organism evidence="1 2">
    <name type="scientific">Arenimonas composti TR7-09 = DSM 18010</name>
    <dbReference type="NCBI Taxonomy" id="1121013"/>
    <lineage>
        <taxon>Bacteria</taxon>
        <taxon>Pseudomonadati</taxon>
        <taxon>Pseudomonadota</taxon>
        <taxon>Gammaproteobacteria</taxon>
        <taxon>Lysobacterales</taxon>
        <taxon>Lysobacteraceae</taxon>
        <taxon>Arenimonas</taxon>
    </lineage>
</organism>
<dbReference type="Proteomes" id="UP000029391">
    <property type="component" value="Unassembled WGS sequence"/>
</dbReference>
<evidence type="ECO:0000313" key="1">
    <source>
        <dbReference type="EMBL" id="KFN51368.1"/>
    </source>
</evidence>
<dbReference type="RefSeq" id="WP_026816447.1">
    <property type="nucleotide sequence ID" value="NZ_AUFF01000002.1"/>
</dbReference>
<proteinExistence type="predicted"/>
<name>A0A091BF83_9GAMM</name>
<accession>A0A091BF83</accession>
<evidence type="ECO:0008006" key="3">
    <source>
        <dbReference type="Google" id="ProtNLM"/>
    </source>
</evidence>
<gene>
    <name evidence="1" type="ORF">P873_03625</name>
</gene>
<reference evidence="1 2" key="1">
    <citation type="submission" date="2013-09" db="EMBL/GenBank/DDBJ databases">
        <title>Genome sequencing of Arenimonas composti.</title>
        <authorList>
            <person name="Chen F."/>
            <person name="Wang G."/>
        </authorList>
    </citation>
    <scope>NUCLEOTIDE SEQUENCE [LARGE SCALE GENOMIC DNA]</scope>
    <source>
        <strain evidence="1 2">TR7-09</strain>
    </source>
</reference>
<sequence length="236" mass="25022">MNRLLSGALLATLLGACGSEPASRPAGIAEAMQDVRDRAAGDADDAAPVAHGPGFIEHRADLAALFPPALAAEVTGYDEAAAHQRLTPGLRIRYEWNGGRSTEYAGSRIPKKDAIEFTPMLAGITREFFLSRFEAIGEDQKAAARRALDEHFDGNDQQRAVAAAAMQALEAGNDGRDVEPVEGVGEAAMWEPGADVPTLHIFHNGGSAKLVVDVSDDMARNREVAIVTARALIARL</sequence>
<comment type="caution">
    <text evidence="1">The sequence shown here is derived from an EMBL/GenBank/DDBJ whole genome shotgun (WGS) entry which is preliminary data.</text>
</comment>
<protein>
    <recommendedName>
        <fullName evidence="3">Lipoprotein</fullName>
    </recommendedName>
</protein>
<keyword evidence="2" id="KW-1185">Reference proteome</keyword>